<accession>A0A9R1CTB0</accession>
<gene>
    <name evidence="3" type="ORF">KM295_15295</name>
</gene>
<sequence length="214" mass="24780">MSPEIANSHGRAKAWLKPRQVRDLRTAAQSDEFLPYLRDRNEAIVAMLYDTGLRVGELVQIDVDFLHLDDDPAYLAIPARIQKDYPTDRSPSYEEMNLAVDESTYDTVSRLRSYLNNRWRDSEALFPSRQADRMTTESVRRVVRSLAVEADVRPQSIEGGAGGPEDVTPHTLRHSVAYRMLHEEDGYTLYDVRNRLRHATIKTTEERYDHFDRI</sequence>
<dbReference type="GO" id="GO:0006310">
    <property type="term" value="P:DNA recombination"/>
    <property type="evidence" value="ECO:0007669"/>
    <property type="project" value="UniProtKB-KW"/>
</dbReference>
<dbReference type="Gene3D" id="1.10.443.10">
    <property type="entry name" value="Intergrase catalytic core"/>
    <property type="match status" value="1"/>
</dbReference>
<dbReference type="PANTHER" id="PTHR30349:SF81">
    <property type="entry name" value="TYROSINE RECOMBINASE XERC"/>
    <property type="match status" value="1"/>
</dbReference>
<evidence type="ECO:0000313" key="4">
    <source>
        <dbReference type="Proteomes" id="UP001139494"/>
    </source>
</evidence>
<protein>
    <submittedName>
        <fullName evidence="3">Site-specific integrase</fullName>
    </submittedName>
</protein>
<organism evidence="3 4">
    <name type="scientific">Natronomonas aquatica</name>
    <dbReference type="NCBI Taxonomy" id="2841590"/>
    <lineage>
        <taxon>Archaea</taxon>
        <taxon>Methanobacteriati</taxon>
        <taxon>Methanobacteriota</taxon>
        <taxon>Stenosarchaea group</taxon>
        <taxon>Halobacteria</taxon>
        <taxon>Halobacteriales</taxon>
        <taxon>Natronomonadaceae</taxon>
        <taxon>Natronomonas</taxon>
    </lineage>
</organism>
<dbReference type="AlphaFoldDB" id="A0A9R1CTB0"/>
<dbReference type="GO" id="GO:0003677">
    <property type="term" value="F:DNA binding"/>
    <property type="evidence" value="ECO:0007669"/>
    <property type="project" value="InterPro"/>
</dbReference>
<dbReference type="SUPFAM" id="SSF56349">
    <property type="entry name" value="DNA breaking-rejoining enzymes"/>
    <property type="match status" value="1"/>
</dbReference>
<dbReference type="Pfam" id="PF00589">
    <property type="entry name" value="Phage_integrase"/>
    <property type="match status" value="1"/>
</dbReference>
<keyword evidence="1" id="KW-0233">DNA recombination</keyword>
<dbReference type="PANTHER" id="PTHR30349">
    <property type="entry name" value="PHAGE INTEGRASE-RELATED"/>
    <property type="match status" value="1"/>
</dbReference>
<evidence type="ECO:0000313" key="3">
    <source>
        <dbReference type="EMBL" id="MCQ4334819.1"/>
    </source>
</evidence>
<dbReference type="Proteomes" id="UP001139494">
    <property type="component" value="Unassembled WGS sequence"/>
</dbReference>
<proteinExistence type="predicted"/>
<name>A0A9R1CTB0_9EURY</name>
<dbReference type="CDD" id="cd00397">
    <property type="entry name" value="DNA_BRE_C"/>
    <property type="match status" value="1"/>
</dbReference>
<dbReference type="EMBL" id="JAHLKM010000039">
    <property type="protein sequence ID" value="MCQ4334819.1"/>
    <property type="molecule type" value="Genomic_DNA"/>
</dbReference>
<dbReference type="RefSeq" id="WP_256030963.1">
    <property type="nucleotide sequence ID" value="NZ_JAHLKM010000039.1"/>
</dbReference>
<evidence type="ECO:0000256" key="1">
    <source>
        <dbReference type="ARBA" id="ARBA00023172"/>
    </source>
</evidence>
<dbReference type="InterPro" id="IPR002104">
    <property type="entry name" value="Integrase_catalytic"/>
</dbReference>
<reference evidence="3" key="1">
    <citation type="journal article" date="2023" name="Front. Microbiol.">
        <title>Genomic-based phylogenetic and metabolic analyses of the genus Natronomonas, and description of Natronomonas aquatica sp. nov.</title>
        <authorList>
            <person name="Garcia-Roldan A."/>
            <person name="Duran-Viseras A."/>
            <person name="de la Haba R.R."/>
            <person name="Corral P."/>
            <person name="Sanchez-Porro C."/>
            <person name="Ventosa A."/>
        </authorList>
    </citation>
    <scope>NUCLEOTIDE SEQUENCE</scope>
    <source>
        <strain evidence="3">F2-12</strain>
    </source>
</reference>
<dbReference type="InterPro" id="IPR050090">
    <property type="entry name" value="Tyrosine_recombinase_XerCD"/>
</dbReference>
<dbReference type="GO" id="GO:0015074">
    <property type="term" value="P:DNA integration"/>
    <property type="evidence" value="ECO:0007669"/>
    <property type="project" value="InterPro"/>
</dbReference>
<feature type="domain" description="Tyr recombinase" evidence="2">
    <location>
        <begin position="11"/>
        <end position="214"/>
    </location>
</feature>
<evidence type="ECO:0000259" key="2">
    <source>
        <dbReference type="PROSITE" id="PS51898"/>
    </source>
</evidence>
<comment type="caution">
    <text evidence="3">The sequence shown here is derived from an EMBL/GenBank/DDBJ whole genome shotgun (WGS) entry which is preliminary data.</text>
</comment>
<dbReference type="InterPro" id="IPR011010">
    <property type="entry name" value="DNA_brk_join_enz"/>
</dbReference>
<keyword evidence="4" id="KW-1185">Reference proteome</keyword>
<dbReference type="PROSITE" id="PS51898">
    <property type="entry name" value="TYR_RECOMBINASE"/>
    <property type="match status" value="1"/>
</dbReference>
<dbReference type="InterPro" id="IPR013762">
    <property type="entry name" value="Integrase-like_cat_sf"/>
</dbReference>